<evidence type="ECO:0000313" key="9">
    <source>
        <dbReference type="Proteomes" id="UP000316639"/>
    </source>
</evidence>
<dbReference type="Proteomes" id="UP000316639">
    <property type="component" value="Unassembled WGS sequence"/>
</dbReference>
<feature type="transmembrane region" description="Helical" evidence="6">
    <location>
        <begin position="210"/>
        <end position="228"/>
    </location>
</feature>
<dbReference type="Pfam" id="PF09924">
    <property type="entry name" value="LPG_synthase_C"/>
    <property type="match status" value="1"/>
</dbReference>
<protein>
    <submittedName>
        <fullName evidence="8">Rhomboid family intramembrane serine protease</fullName>
    </submittedName>
</protein>
<gene>
    <name evidence="8" type="ORF">FKR81_41815</name>
</gene>
<feature type="transmembrane region" description="Helical" evidence="6">
    <location>
        <begin position="334"/>
        <end position="353"/>
    </location>
</feature>
<feature type="transmembrane region" description="Helical" evidence="6">
    <location>
        <begin position="308"/>
        <end position="325"/>
    </location>
</feature>
<feature type="domain" description="Phosphatidylglycerol lysyltransferase C-terminal" evidence="7">
    <location>
        <begin position="506"/>
        <end position="804"/>
    </location>
</feature>
<dbReference type="Gene3D" id="1.20.1540.10">
    <property type="entry name" value="Rhomboid-like"/>
    <property type="match status" value="1"/>
</dbReference>
<reference evidence="8 9" key="1">
    <citation type="submission" date="2019-07" db="EMBL/GenBank/DDBJ databases">
        <title>Lentzea xizangensis sp. nov., isolated from Qinghai-Tibetan Plateau Soils.</title>
        <authorList>
            <person name="Huang J."/>
        </authorList>
    </citation>
    <scope>NUCLEOTIDE SEQUENCE [LARGE SCALE GENOMIC DNA]</scope>
    <source>
        <strain evidence="8 9">FXJ1.1311</strain>
    </source>
</reference>
<proteinExistence type="predicted"/>
<dbReference type="InterPro" id="IPR035952">
    <property type="entry name" value="Rhomboid-like_sf"/>
</dbReference>
<sequence>MSTSGHGRPVDGTAGSARLERVAPRSARLAAVAGAAHRAQQLIRRAPFTAALVLTLWIVGAATGSLVDGPVLEEVGFGLSSPLWTALTSMLWCANLLGYLGTTALLLVFGPVAEREFGSLRTAALFVSTHVVGVFLGAGLVRLGVPTGWVWLDYLQTDLAVVPSAGVVGLALALSFRLPALWRRRVRLLVVIALLVLALYSGYLEDVLRLSGGMAGLVIGWFAVRSRPAPSAPTHEETRVLVALLLAASALGPIVVMLSPFPNGPLSWFSDLVAVSQPDAETIADLCADPEWANECRTMTVQASYDRLPAMMMSVLPALLLLALAEGLRRGRRFAWWGALSLNLGLAGLMGWYVWNYVRFADQSVTPGQLMEFGIPLLLPLAIVIVLLSTRKHFPLATGVRRFWTITGSGFLALSALYVFGGYLIRDQFAPEATFTELVADLPARFLPPGYLGLLPARFRADDIVATLLFEYTGMVFWLVVLIGLLQVSWRARPVCADSAAAQARALMVAHGGTSLSYMTTWRGNHYWFTPDGSAAVAYRVVATIALTVGDPIGAPDARREAVRGFASFCAHQGWTPCLYSISAELRDTVAAHGWQTVQVAEDTVIPLPPLSFTGKKWQDVRTALNKATKEGITAEWWTWRDAPLALTDQIRSISSEWVADKGLPEMGFTLGGLDELSGDGVRLLIAVDADRTVHGITSWLPVYVDGTVTGWTLDFMRRRASGFRGSMEFLIASAALTLREEGAEFLSLSGAPLARLDRGERPRALQRVLDLTGQVLEPVYGFRSLFAFKAKFQPVYRPMFMAYPDSAALPRIANAVSRAYLPGMSARQGLRLASKVIIRRDARKPAVRH</sequence>
<evidence type="ECO:0000313" key="8">
    <source>
        <dbReference type="EMBL" id="TWP43976.1"/>
    </source>
</evidence>
<feature type="transmembrane region" description="Helical" evidence="6">
    <location>
        <begin position="186"/>
        <end position="204"/>
    </location>
</feature>
<evidence type="ECO:0000259" key="7">
    <source>
        <dbReference type="Pfam" id="PF09924"/>
    </source>
</evidence>
<dbReference type="GO" id="GO:0005886">
    <property type="term" value="C:plasma membrane"/>
    <property type="evidence" value="ECO:0007669"/>
    <property type="project" value="UniProtKB-SubCell"/>
</dbReference>
<evidence type="ECO:0000256" key="6">
    <source>
        <dbReference type="SAM" id="Phobius"/>
    </source>
</evidence>
<feature type="transmembrane region" description="Helical" evidence="6">
    <location>
        <begin position="403"/>
        <end position="425"/>
    </location>
</feature>
<dbReference type="GO" id="GO:0055091">
    <property type="term" value="P:phospholipid homeostasis"/>
    <property type="evidence" value="ECO:0007669"/>
    <property type="project" value="TreeGrafter"/>
</dbReference>
<dbReference type="PANTHER" id="PTHR34697">
    <property type="entry name" value="PHOSPHATIDYLGLYCEROL LYSYLTRANSFERASE"/>
    <property type="match status" value="1"/>
</dbReference>
<organism evidence="8 9">
    <name type="scientific">Lentzea tibetensis</name>
    <dbReference type="NCBI Taxonomy" id="2591470"/>
    <lineage>
        <taxon>Bacteria</taxon>
        <taxon>Bacillati</taxon>
        <taxon>Actinomycetota</taxon>
        <taxon>Actinomycetes</taxon>
        <taxon>Pseudonocardiales</taxon>
        <taxon>Pseudonocardiaceae</taxon>
        <taxon>Lentzea</taxon>
    </lineage>
</organism>
<keyword evidence="5 6" id="KW-0472">Membrane</keyword>
<dbReference type="SUPFAM" id="SSF55729">
    <property type="entry name" value="Acyl-CoA N-acyltransferases (Nat)"/>
    <property type="match status" value="1"/>
</dbReference>
<evidence type="ECO:0000256" key="2">
    <source>
        <dbReference type="ARBA" id="ARBA00022475"/>
    </source>
</evidence>
<feature type="transmembrane region" description="Helical" evidence="6">
    <location>
        <begin position="240"/>
        <end position="261"/>
    </location>
</feature>
<dbReference type="EMBL" id="VOBR01000057">
    <property type="protein sequence ID" value="TWP43976.1"/>
    <property type="molecule type" value="Genomic_DNA"/>
</dbReference>
<feature type="transmembrane region" description="Helical" evidence="6">
    <location>
        <begin position="373"/>
        <end position="391"/>
    </location>
</feature>
<feature type="transmembrane region" description="Helical" evidence="6">
    <location>
        <begin position="154"/>
        <end position="174"/>
    </location>
</feature>
<evidence type="ECO:0000256" key="5">
    <source>
        <dbReference type="ARBA" id="ARBA00023136"/>
    </source>
</evidence>
<evidence type="ECO:0000256" key="3">
    <source>
        <dbReference type="ARBA" id="ARBA00022692"/>
    </source>
</evidence>
<keyword evidence="2" id="KW-1003">Cell membrane</keyword>
<dbReference type="InterPro" id="IPR051211">
    <property type="entry name" value="PG_lysyltransferase"/>
</dbReference>
<keyword evidence="8" id="KW-0378">Hydrolase</keyword>
<keyword evidence="9" id="KW-1185">Reference proteome</keyword>
<comment type="subcellular location">
    <subcellularLocation>
        <location evidence="1">Cell membrane</location>
        <topology evidence="1">Multi-pass membrane protein</topology>
    </subcellularLocation>
</comment>
<dbReference type="GO" id="GO:0004252">
    <property type="term" value="F:serine-type endopeptidase activity"/>
    <property type="evidence" value="ECO:0007669"/>
    <property type="project" value="InterPro"/>
</dbReference>
<dbReference type="InterPro" id="IPR016181">
    <property type="entry name" value="Acyl_CoA_acyltransferase"/>
</dbReference>
<evidence type="ECO:0000256" key="4">
    <source>
        <dbReference type="ARBA" id="ARBA00022989"/>
    </source>
</evidence>
<evidence type="ECO:0000256" key="1">
    <source>
        <dbReference type="ARBA" id="ARBA00004651"/>
    </source>
</evidence>
<keyword evidence="4 6" id="KW-1133">Transmembrane helix</keyword>
<dbReference type="GO" id="GO:0006508">
    <property type="term" value="P:proteolysis"/>
    <property type="evidence" value="ECO:0007669"/>
    <property type="project" value="UniProtKB-KW"/>
</dbReference>
<feature type="transmembrane region" description="Helical" evidence="6">
    <location>
        <begin position="464"/>
        <end position="486"/>
    </location>
</feature>
<keyword evidence="3 6" id="KW-0812">Transmembrane</keyword>
<keyword evidence="8" id="KW-0645">Protease</keyword>
<accession>A0A563EF95</accession>
<dbReference type="InterPro" id="IPR024320">
    <property type="entry name" value="LPG_synthase_C"/>
</dbReference>
<dbReference type="OrthoDB" id="594838at2"/>
<comment type="caution">
    <text evidence="8">The sequence shown here is derived from an EMBL/GenBank/DDBJ whole genome shotgun (WGS) entry which is preliminary data.</text>
</comment>
<feature type="transmembrane region" description="Helical" evidence="6">
    <location>
        <begin position="87"/>
        <end position="110"/>
    </location>
</feature>
<dbReference type="AlphaFoldDB" id="A0A563EF95"/>
<dbReference type="GO" id="GO:0016755">
    <property type="term" value="F:aminoacyltransferase activity"/>
    <property type="evidence" value="ECO:0007669"/>
    <property type="project" value="TreeGrafter"/>
</dbReference>
<name>A0A563EF95_9PSEU</name>
<dbReference type="PANTHER" id="PTHR34697:SF2">
    <property type="entry name" value="PHOSPHATIDYLGLYCEROL LYSYLTRANSFERASE"/>
    <property type="match status" value="1"/>
</dbReference>
<dbReference type="SUPFAM" id="SSF144091">
    <property type="entry name" value="Rhomboid-like"/>
    <property type="match status" value="1"/>
</dbReference>
<feature type="transmembrane region" description="Helical" evidence="6">
    <location>
        <begin position="122"/>
        <end position="142"/>
    </location>
</feature>
<feature type="transmembrane region" description="Helical" evidence="6">
    <location>
        <begin position="48"/>
        <end position="67"/>
    </location>
</feature>